<dbReference type="OrthoDB" id="9803613at2"/>
<gene>
    <name evidence="2" type="ORF">R28058_10331</name>
</gene>
<dbReference type="EMBL" id="CEKZ01000003">
    <property type="protein sequence ID" value="CEQ03300.1"/>
    <property type="molecule type" value="Genomic_DNA"/>
</dbReference>
<feature type="domain" description="Bacterial Pleckstrin homology" evidence="1">
    <location>
        <begin position="19"/>
        <end position="99"/>
    </location>
</feature>
<reference evidence="2 3" key="1">
    <citation type="submission" date="2015-01" db="EMBL/GenBank/DDBJ databases">
        <authorList>
            <person name="Aslett A.Martin."/>
            <person name="De Silva Nishadi"/>
        </authorList>
    </citation>
    <scope>NUCLEOTIDE SEQUENCE [LARGE SCALE GENOMIC DNA]</scope>
    <source>
        <strain evidence="2 3">R28058</strain>
    </source>
</reference>
<dbReference type="InterPro" id="IPR012544">
    <property type="entry name" value="PHb"/>
</dbReference>
<dbReference type="Pfam" id="PF08000">
    <property type="entry name" value="bPH_1"/>
    <property type="match status" value="1"/>
</dbReference>
<dbReference type="InterPro" id="IPR037063">
    <property type="entry name" value="PHb_sf"/>
</dbReference>
<dbReference type="RefSeq" id="WP_055341676.1">
    <property type="nucleotide sequence ID" value="NZ_CDNI01000003.1"/>
</dbReference>
<protein>
    <submittedName>
        <fullName evidence="2">Protein of uncharacterized function (DUF1696)</fullName>
    </submittedName>
</protein>
<proteinExistence type="predicted"/>
<accession>A0A0C7G6I3</accession>
<organism evidence="2 3">
    <name type="scientific">Paraclostridium sordellii</name>
    <name type="common">Clostridium sordellii</name>
    <dbReference type="NCBI Taxonomy" id="1505"/>
    <lineage>
        <taxon>Bacteria</taxon>
        <taxon>Bacillati</taxon>
        <taxon>Bacillota</taxon>
        <taxon>Clostridia</taxon>
        <taxon>Peptostreptococcales</taxon>
        <taxon>Peptostreptococcaceae</taxon>
        <taxon>Paraclostridium</taxon>
    </lineage>
</organism>
<name>A0A0C7G6I3_PARSO</name>
<evidence type="ECO:0000313" key="2">
    <source>
        <dbReference type="EMBL" id="CEQ03300.1"/>
    </source>
</evidence>
<dbReference type="Gene3D" id="2.30.29.50">
    <property type="entry name" value="Bacterial Pleckstrin homology domain"/>
    <property type="match status" value="1"/>
</dbReference>
<dbReference type="PANTHER" id="PTHR35796:SF3">
    <property type="entry name" value="BHLH DOMAIN-CONTAINING PROTEIN"/>
    <property type="match status" value="1"/>
</dbReference>
<dbReference type="AlphaFoldDB" id="A0A0C7G6I3"/>
<dbReference type="PANTHER" id="PTHR35796">
    <property type="entry name" value="HYPOTHETICAL CYTOSOLIC PROTEIN"/>
    <property type="match status" value="1"/>
</dbReference>
<evidence type="ECO:0000259" key="1">
    <source>
        <dbReference type="Pfam" id="PF08000"/>
    </source>
</evidence>
<dbReference type="Proteomes" id="UP000049127">
    <property type="component" value="Unassembled WGS sequence"/>
</dbReference>
<evidence type="ECO:0000313" key="3">
    <source>
        <dbReference type="Proteomes" id="UP000049127"/>
    </source>
</evidence>
<sequence>MAFFNKLAGYGSIDNSAGDRIKDYLIDGEEVIQAFTFIRDSIILSNYGIYLVDVQGVSGKKVEVKFFPSKNVKSISFESASTFDLDVDIKIGVDGNSTMGQNGIPYNAPISFKVPKTQAQEAKEIVKLVKKHYLFK</sequence>
<dbReference type="SUPFAM" id="SSF50729">
    <property type="entry name" value="PH domain-like"/>
    <property type="match status" value="1"/>
</dbReference>